<feature type="signal peptide" evidence="1">
    <location>
        <begin position="1"/>
        <end position="30"/>
    </location>
</feature>
<accession>A0A7X0XTC7</accession>
<protein>
    <submittedName>
        <fullName evidence="2">Uncharacterized protein</fullName>
    </submittedName>
</protein>
<feature type="chain" id="PRO_5031352471" evidence="1">
    <location>
        <begin position="31"/>
        <end position="214"/>
    </location>
</feature>
<keyword evidence="1" id="KW-0732">Signal</keyword>
<sequence length="214" mass="22534">MNHKTVKLITPVMGLSLLLSTLAPVIPVSANETNESAVEEAASQYALTDVDIGIANQYITLNATSNNFSVSASISNVLSSEKVNIINAFVATANTFIKTAKMDTSMPVYAIDPSTGKGVLLNHVATLRSAGKNDITLHWNYARIYLNAENTRLAAMGSVGGIGGLITAATSSVGVGVFVGAVSGILGYKASGIKDGTWWDVNFFTTSITKWGWQ</sequence>
<gene>
    <name evidence="2" type="ORF">HCA46_12900</name>
</gene>
<proteinExistence type="predicted"/>
<evidence type="ECO:0000313" key="3">
    <source>
        <dbReference type="Proteomes" id="UP000547643"/>
    </source>
</evidence>
<dbReference type="Proteomes" id="UP000547643">
    <property type="component" value="Unassembled WGS sequence"/>
</dbReference>
<organism evidence="2 3">
    <name type="scientific">Listeria booriae</name>
    <dbReference type="NCBI Taxonomy" id="1552123"/>
    <lineage>
        <taxon>Bacteria</taxon>
        <taxon>Bacillati</taxon>
        <taxon>Bacillota</taxon>
        <taxon>Bacilli</taxon>
        <taxon>Bacillales</taxon>
        <taxon>Listeriaceae</taxon>
        <taxon>Listeria</taxon>
    </lineage>
</organism>
<evidence type="ECO:0000313" key="2">
    <source>
        <dbReference type="EMBL" id="MBC1779735.1"/>
    </source>
</evidence>
<dbReference type="EMBL" id="JAARUV010000004">
    <property type="protein sequence ID" value="MBC1779735.1"/>
    <property type="molecule type" value="Genomic_DNA"/>
</dbReference>
<evidence type="ECO:0000256" key="1">
    <source>
        <dbReference type="SAM" id="SignalP"/>
    </source>
</evidence>
<dbReference type="RefSeq" id="WP_185495414.1">
    <property type="nucleotide sequence ID" value="NZ_JAARUV010000004.1"/>
</dbReference>
<reference evidence="2 3" key="1">
    <citation type="submission" date="2020-03" db="EMBL/GenBank/DDBJ databases">
        <title>Soil Listeria distribution.</title>
        <authorList>
            <person name="Liao J."/>
            <person name="Wiedmann M."/>
        </authorList>
    </citation>
    <scope>NUCLEOTIDE SEQUENCE [LARGE SCALE GENOMIC DNA]</scope>
    <source>
        <strain evidence="2 3">FSL L7-1017</strain>
    </source>
</reference>
<comment type="caution">
    <text evidence="2">The sequence shown here is derived from an EMBL/GenBank/DDBJ whole genome shotgun (WGS) entry which is preliminary data.</text>
</comment>
<dbReference type="AlphaFoldDB" id="A0A7X0XTC7"/>
<name>A0A7X0XTC7_9LIST</name>